<dbReference type="EMBL" id="WJXA01000005">
    <property type="protein sequence ID" value="KAF7142406.1"/>
    <property type="molecule type" value="Genomic_DNA"/>
</dbReference>
<organism evidence="1 2">
    <name type="scientific">Rhododendron simsii</name>
    <name type="common">Sims's rhododendron</name>
    <dbReference type="NCBI Taxonomy" id="118357"/>
    <lineage>
        <taxon>Eukaryota</taxon>
        <taxon>Viridiplantae</taxon>
        <taxon>Streptophyta</taxon>
        <taxon>Embryophyta</taxon>
        <taxon>Tracheophyta</taxon>
        <taxon>Spermatophyta</taxon>
        <taxon>Magnoliopsida</taxon>
        <taxon>eudicotyledons</taxon>
        <taxon>Gunneridae</taxon>
        <taxon>Pentapetalae</taxon>
        <taxon>asterids</taxon>
        <taxon>Ericales</taxon>
        <taxon>Ericaceae</taxon>
        <taxon>Ericoideae</taxon>
        <taxon>Rhodoreae</taxon>
        <taxon>Rhododendron</taxon>
    </lineage>
</organism>
<protein>
    <submittedName>
        <fullName evidence="1">Uncharacterized protein</fullName>
    </submittedName>
</protein>
<evidence type="ECO:0000313" key="1">
    <source>
        <dbReference type="EMBL" id="KAF7142406.1"/>
    </source>
</evidence>
<keyword evidence="2" id="KW-1185">Reference proteome</keyword>
<evidence type="ECO:0000313" key="2">
    <source>
        <dbReference type="Proteomes" id="UP000626092"/>
    </source>
</evidence>
<gene>
    <name evidence="1" type="ORF">RHSIM_Rhsim05G0045200</name>
</gene>
<sequence length="105" mass="12184">MLFEVRGSFQVKSMLTVAVKCTVMVVGRNLLALERKGDPTLQRSFGRYHQVQECAYGGREVQFDGWFVPRWWLAIDEHFCQVLGDIIRFKSVLMVAVKFNLMVVR</sequence>
<name>A0A834LMC9_RHOSS</name>
<dbReference type="AlphaFoldDB" id="A0A834LMC9"/>
<comment type="caution">
    <text evidence="1">The sequence shown here is derived from an EMBL/GenBank/DDBJ whole genome shotgun (WGS) entry which is preliminary data.</text>
</comment>
<reference evidence="1" key="1">
    <citation type="submission" date="2019-11" db="EMBL/GenBank/DDBJ databases">
        <authorList>
            <person name="Liu Y."/>
            <person name="Hou J."/>
            <person name="Li T.-Q."/>
            <person name="Guan C.-H."/>
            <person name="Wu X."/>
            <person name="Wu H.-Z."/>
            <person name="Ling F."/>
            <person name="Zhang R."/>
            <person name="Shi X.-G."/>
            <person name="Ren J.-P."/>
            <person name="Chen E.-F."/>
            <person name="Sun J.-M."/>
        </authorList>
    </citation>
    <scope>NUCLEOTIDE SEQUENCE</scope>
    <source>
        <strain evidence="1">Adult_tree_wgs_1</strain>
        <tissue evidence="1">Leaves</tissue>
    </source>
</reference>
<accession>A0A834LMC9</accession>
<dbReference type="Proteomes" id="UP000626092">
    <property type="component" value="Unassembled WGS sequence"/>
</dbReference>
<proteinExistence type="predicted"/>